<dbReference type="Proteomes" id="UP001156601">
    <property type="component" value="Unassembled WGS sequence"/>
</dbReference>
<dbReference type="EMBL" id="BSOT01000009">
    <property type="protein sequence ID" value="GLR72360.1"/>
    <property type="molecule type" value="Genomic_DNA"/>
</dbReference>
<evidence type="ECO:0000313" key="8">
    <source>
        <dbReference type="Proteomes" id="UP001156601"/>
    </source>
</evidence>
<gene>
    <name evidence="7" type="primary">yadB</name>
    <name evidence="7" type="ORF">GCM10007852_32680</name>
</gene>
<name>A0AA37T1V0_9ALTE</name>
<evidence type="ECO:0000256" key="4">
    <source>
        <dbReference type="ARBA" id="ARBA00023146"/>
    </source>
</evidence>
<evidence type="ECO:0000313" key="7">
    <source>
        <dbReference type="EMBL" id="GLR72360.1"/>
    </source>
</evidence>
<dbReference type="InterPro" id="IPR049940">
    <property type="entry name" value="GluQ/Sye"/>
</dbReference>
<keyword evidence="8" id="KW-1185">Reference proteome</keyword>
<dbReference type="Pfam" id="PF00749">
    <property type="entry name" value="tRNA-synt_1c"/>
    <property type="match status" value="1"/>
</dbReference>
<evidence type="ECO:0000256" key="2">
    <source>
        <dbReference type="ARBA" id="ARBA00022741"/>
    </source>
</evidence>
<dbReference type="GO" id="GO:0004818">
    <property type="term" value="F:glutamate-tRNA ligase activity"/>
    <property type="evidence" value="ECO:0007669"/>
    <property type="project" value="TreeGrafter"/>
</dbReference>
<sequence>MAKRNNGQWLLRIEDIDLERCDSTHAQSILHSLENHGLYWDTEVVYQTNRQDIYEQYLQRLNQSGFLYGCACSRKQIKARSEYYDQYCRYRQLPLTSHVVRFINDGSISAFADELAGEVSIDSHLCVEDPVLRRADGTIAYHLAAIADDIEQGVTQVVRGMDLLDVTPLHMQIYKSLSHSVPSYAHMPVAVHALGKKFAKQSYSPAIDHAHAAENLLTCLEFMGVAVNDLPDSNNVNEIITWSINEWQPAFMPMKSEIIVSESNGLYSVVNS</sequence>
<keyword evidence="1 5" id="KW-0436">Ligase</keyword>
<reference evidence="7" key="1">
    <citation type="journal article" date="2014" name="Int. J. Syst. Evol. Microbiol.">
        <title>Complete genome sequence of Corynebacterium casei LMG S-19264T (=DSM 44701T), isolated from a smear-ripened cheese.</title>
        <authorList>
            <consortium name="US DOE Joint Genome Institute (JGI-PGF)"/>
            <person name="Walter F."/>
            <person name="Albersmeier A."/>
            <person name="Kalinowski J."/>
            <person name="Ruckert C."/>
        </authorList>
    </citation>
    <scope>NUCLEOTIDE SEQUENCE</scope>
    <source>
        <strain evidence="7">NBRC 110023</strain>
    </source>
</reference>
<keyword evidence="5" id="KW-0648">Protein biosynthesis</keyword>
<dbReference type="GO" id="GO:0005829">
    <property type="term" value="C:cytosol"/>
    <property type="evidence" value="ECO:0007669"/>
    <property type="project" value="TreeGrafter"/>
</dbReference>
<comment type="similarity">
    <text evidence="5">Belongs to the class-I aminoacyl-tRNA synthetase family.</text>
</comment>
<dbReference type="NCBIfam" id="NF004314">
    <property type="entry name" value="PRK05710.1-3"/>
    <property type="match status" value="1"/>
</dbReference>
<organism evidence="7 8">
    <name type="scientific">Agaribacter marinus</name>
    <dbReference type="NCBI Taxonomy" id="1431249"/>
    <lineage>
        <taxon>Bacteria</taxon>
        <taxon>Pseudomonadati</taxon>
        <taxon>Pseudomonadota</taxon>
        <taxon>Gammaproteobacteria</taxon>
        <taxon>Alteromonadales</taxon>
        <taxon>Alteromonadaceae</taxon>
        <taxon>Agaribacter</taxon>
    </lineage>
</organism>
<dbReference type="GO" id="GO:0006424">
    <property type="term" value="P:glutamyl-tRNA aminoacylation"/>
    <property type="evidence" value="ECO:0007669"/>
    <property type="project" value="TreeGrafter"/>
</dbReference>
<evidence type="ECO:0000256" key="5">
    <source>
        <dbReference type="RuleBase" id="RU363037"/>
    </source>
</evidence>
<dbReference type="InterPro" id="IPR020058">
    <property type="entry name" value="Glu/Gln-tRNA-synth_Ib_cat-dom"/>
</dbReference>
<dbReference type="PANTHER" id="PTHR43311">
    <property type="entry name" value="GLUTAMATE--TRNA LIGASE"/>
    <property type="match status" value="1"/>
</dbReference>
<protein>
    <submittedName>
        <fullName evidence="7">Glutamyl-Q tRNA(Asp) synthetase</fullName>
    </submittedName>
</protein>
<evidence type="ECO:0000259" key="6">
    <source>
        <dbReference type="Pfam" id="PF00749"/>
    </source>
</evidence>
<feature type="domain" description="Glutamyl/glutaminyl-tRNA synthetase class Ib catalytic" evidence="6">
    <location>
        <begin position="2"/>
        <end position="206"/>
    </location>
</feature>
<evidence type="ECO:0000256" key="3">
    <source>
        <dbReference type="ARBA" id="ARBA00022840"/>
    </source>
</evidence>
<keyword evidence="2 5" id="KW-0547">Nucleotide-binding</keyword>
<dbReference type="InterPro" id="IPR014729">
    <property type="entry name" value="Rossmann-like_a/b/a_fold"/>
</dbReference>
<dbReference type="Gene3D" id="3.40.50.620">
    <property type="entry name" value="HUPs"/>
    <property type="match status" value="1"/>
</dbReference>
<accession>A0AA37T1V0</accession>
<dbReference type="AlphaFoldDB" id="A0AA37T1V0"/>
<reference evidence="7" key="2">
    <citation type="submission" date="2023-01" db="EMBL/GenBank/DDBJ databases">
        <title>Draft genome sequence of Agaribacter marinus strain NBRC 110023.</title>
        <authorList>
            <person name="Sun Q."/>
            <person name="Mori K."/>
        </authorList>
    </citation>
    <scope>NUCLEOTIDE SEQUENCE</scope>
    <source>
        <strain evidence="7">NBRC 110023</strain>
    </source>
</reference>
<proteinExistence type="inferred from homology"/>
<dbReference type="PANTHER" id="PTHR43311:SF1">
    <property type="entry name" value="GLUTAMYL-Q TRNA(ASP) SYNTHETASE"/>
    <property type="match status" value="1"/>
</dbReference>
<keyword evidence="4 5" id="KW-0030">Aminoacyl-tRNA synthetase</keyword>
<comment type="caution">
    <text evidence="7">The sequence shown here is derived from an EMBL/GenBank/DDBJ whole genome shotgun (WGS) entry which is preliminary data.</text>
</comment>
<dbReference type="GO" id="GO:0005524">
    <property type="term" value="F:ATP binding"/>
    <property type="evidence" value="ECO:0007669"/>
    <property type="project" value="UniProtKB-KW"/>
</dbReference>
<keyword evidence="3 5" id="KW-0067">ATP-binding</keyword>
<dbReference type="SUPFAM" id="SSF52374">
    <property type="entry name" value="Nucleotidylyl transferase"/>
    <property type="match status" value="1"/>
</dbReference>
<evidence type="ECO:0000256" key="1">
    <source>
        <dbReference type="ARBA" id="ARBA00022598"/>
    </source>
</evidence>